<comment type="subunit">
    <text evidence="3">Homodimer.</text>
</comment>
<dbReference type="CDD" id="cd01559">
    <property type="entry name" value="ADCL_like"/>
    <property type="match status" value="1"/>
</dbReference>
<dbReference type="Proteomes" id="UP001501476">
    <property type="component" value="Unassembled WGS sequence"/>
</dbReference>
<dbReference type="PANTHER" id="PTHR42743">
    <property type="entry name" value="AMINO-ACID AMINOTRANSFERASE"/>
    <property type="match status" value="1"/>
</dbReference>
<dbReference type="Gene3D" id="3.30.470.10">
    <property type="match status" value="1"/>
</dbReference>
<dbReference type="Pfam" id="PF01063">
    <property type="entry name" value="Aminotran_4"/>
    <property type="match status" value="1"/>
</dbReference>
<evidence type="ECO:0000313" key="13">
    <source>
        <dbReference type="EMBL" id="GAA0223335.1"/>
    </source>
</evidence>
<evidence type="ECO:0000256" key="9">
    <source>
        <dbReference type="ARBA" id="ARBA00049529"/>
    </source>
</evidence>
<dbReference type="RefSeq" id="WP_286304665.1">
    <property type="nucleotide sequence ID" value="NZ_AP027741.1"/>
</dbReference>
<keyword evidence="5" id="KW-0289">Folate biosynthesis</keyword>
<keyword evidence="4 12" id="KW-0663">Pyridoxal phosphate</keyword>
<dbReference type="InterPro" id="IPR036038">
    <property type="entry name" value="Aminotransferase-like"/>
</dbReference>
<dbReference type="EMBL" id="BAAADG010000004">
    <property type="protein sequence ID" value="GAA0223335.1"/>
    <property type="molecule type" value="Genomic_DNA"/>
</dbReference>
<evidence type="ECO:0000256" key="12">
    <source>
        <dbReference type="RuleBase" id="RU004516"/>
    </source>
</evidence>
<gene>
    <name evidence="13" type="primary">pabC</name>
    <name evidence="13" type="ORF">GCM10008964_13680</name>
</gene>
<dbReference type="PANTHER" id="PTHR42743:SF2">
    <property type="entry name" value="AMINODEOXYCHORISMATE LYASE"/>
    <property type="match status" value="1"/>
</dbReference>
<evidence type="ECO:0000256" key="1">
    <source>
        <dbReference type="ARBA" id="ARBA00001933"/>
    </source>
</evidence>
<dbReference type="InterPro" id="IPR050571">
    <property type="entry name" value="Class-IV_PLP-Dep_Aminotrnsfr"/>
</dbReference>
<keyword evidence="14" id="KW-1185">Reference proteome</keyword>
<organism evidence="13 14">
    <name type="scientific">Methylophaga marina</name>
    <dbReference type="NCBI Taxonomy" id="45495"/>
    <lineage>
        <taxon>Bacteria</taxon>
        <taxon>Pseudomonadati</taxon>
        <taxon>Pseudomonadota</taxon>
        <taxon>Gammaproteobacteria</taxon>
        <taxon>Thiotrichales</taxon>
        <taxon>Piscirickettsiaceae</taxon>
        <taxon>Methylophaga</taxon>
    </lineage>
</organism>
<evidence type="ECO:0000256" key="3">
    <source>
        <dbReference type="ARBA" id="ARBA00011738"/>
    </source>
</evidence>
<dbReference type="GO" id="GO:0016829">
    <property type="term" value="F:lyase activity"/>
    <property type="evidence" value="ECO:0007669"/>
    <property type="project" value="UniProtKB-KW"/>
</dbReference>
<evidence type="ECO:0000256" key="11">
    <source>
        <dbReference type="RuleBase" id="RU004106"/>
    </source>
</evidence>
<dbReference type="EC" id="4.1.3.38" evidence="8 10"/>
<comment type="similarity">
    <text evidence="2 11">Belongs to the class-IV pyridoxal-phosphate-dependent aminotransferase family.</text>
</comment>
<dbReference type="NCBIfam" id="NF004761">
    <property type="entry name" value="PRK06092.1"/>
    <property type="match status" value="1"/>
</dbReference>
<evidence type="ECO:0000256" key="5">
    <source>
        <dbReference type="ARBA" id="ARBA00022909"/>
    </source>
</evidence>
<comment type="caution">
    <text evidence="13">The sequence shown here is derived from an EMBL/GenBank/DDBJ whole genome shotgun (WGS) entry which is preliminary data.</text>
</comment>
<name>A0ABN0TJN4_9GAMM</name>
<proteinExistence type="inferred from homology"/>
<evidence type="ECO:0000256" key="10">
    <source>
        <dbReference type="NCBIfam" id="TIGR03461"/>
    </source>
</evidence>
<dbReference type="NCBIfam" id="TIGR03461">
    <property type="entry name" value="pabC_Proteo"/>
    <property type="match status" value="1"/>
</dbReference>
<evidence type="ECO:0000256" key="7">
    <source>
        <dbReference type="ARBA" id="ARBA00035633"/>
    </source>
</evidence>
<protein>
    <recommendedName>
        <fullName evidence="8 10">Aminodeoxychorismate lyase</fullName>
        <ecNumber evidence="8 10">4.1.3.38</ecNumber>
    </recommendedName>
</protein>
<evidence type="ECO:0000256" key="2">
    <source>
        <dbReference type="ARBA" id="ARBA00009320"/>
    </source>
</evidence>
<evidence type="ECO:0000256" key="4">
    <source>
        <dbReference type="ARBA" id="ARBA00022898"/>
    </source>
</evidence>
<evidence type="ECO:0000256" key="8">
    <source>
        <dbReference type="ARBA" id="ARBA00035676"/>
    </source>
</evidence>
<evidence type="ECO:0000313" key="14">
    <source>
        <dbReference type="Proteomes" id="UP001501476"/>
    </source>
</evidence>
<sequence length="276" mass="30727">MSEPVILINGQPATTLSVADRGLQYGDGLFETIPFRHGKLEYLDAHIERLLRGCNRLQIDFTDLALLQHELVTLCAQTAEDAVIKIMITRGSGGRGYKPPLDALPQRIIASHPLPDYPTHYSEGVTVQLCSIRLSSNPLLAGIKHLNRLEQVLARNEWSTDAIAEGLMLDYQDRLVEGTMSNLFLVKDEHLLTPNLNESGIEGIMRQRVIELASVLNMPTEITTLNMDDLYQADEVFLTNSLINIWPVTALSGTNKTWSHGTITQRLQKALSTTDN</sequence>
<dbReference type="Gene3D" id="3.20.10.10">
    <property type="entry name" value="D-amino Acid Aminotransferase, subunit A, domain 2"/>
    <property type="match status" value="1"/>
</dbReference>
<dbReference type="InterPro" id="IPR043131">
    <property type="entry name" value="BCAT-like_N"/>
</dbReference>
<dbReference type="PROSITE" id="PS00770">
    <property type="entry name" value="AA_TRANSFER_CLASS_4"/>
    <property type="match status" value="1"/>
</dbReference>
<dbReference type="InterPro" id="IPR043132">
    <property type="entry name" value="BCAT-like_C"/>
</dbReference>
<comment type="cofactor">
    <cofactor evidence="1 12">
        <name>pyridoxal 5'-phosphate</name>
        <dbReference type="ChEBI" id="CHEBI:597326"/>
    </cofactor>
</comment>
<dbReference type="SUPFAM" id="SSF56752">
    <property type="entry name" value="D-aminoacid aminotransferase-like PLP-dependent enzymes"/>
    <property type="match status" value="1"/>
</dbReference>
<comment type="pathway">
    <text evidence="7">Cofactor biosynthesis; tetrahydrofolate biosynthesis; 4-aminobenzoate from chorismate: step 2/2.</text>
</comment>
<dbReference type="InterPro" id="IPR018300">
    <property type="entry name" value="Aminotrans_IV_CS"/>
</dbReference>
<evidence type="ECO:0000256" key="6">
    <source>
        <dbReference type="ARBA" id="ARBA00023239"/>
    </source>
</evidence>
<dbReference type="InterPro" id="IPR017824">
    <property type="entry name" value="Aminodeoxychorismate_lyase_IV"/>
</dbReference>
<accession>A0ABN0TJN4</accession>
<reference evidence="13 14" key="1">
    <citation type="journal article" date="2019" name="Int. J. Syst. Evol. Microbiol.">
        <title>The Global Catalogue of Microorganisms (GCM) 10K type strain sequencing project: providing services to taxonomists for standard genome sequencing and annotation.</title>
        <authorList>
            <consortium name="The Broad Institute Genomics Platform"/>
            <consortium name="The Broad Institute Genome Sequencing Center for Infectious Disease"/>
            <person name="Wu L."/>
            <person name="Ma J."/>
        </authorList>
    </citation>
    <scope>NUCLEOTIDE SEQUENCE [LARGE SCALE GENOMIC DNA]</scope>
    <source>
        <strain evidence="13 14">JCM 6886</strain>
    </source>
</reference>
<keyword evidence="6 13" id="KW-0456">Lyase</keyword>
<dbReference type="InterPro" id="IPR001544">
    <property type="entry name" value="Aminotrans_IV"/>
</dbReference>
<comment type="catalytic activity">
    <reaction evidence="9">
        <text>4-amino-4-deoxychorismate = 4-aminobenzoate + pyruvate + H(+)</text>
        <dbReference type="Rhea" id="RHEA:16201"/>
        <dbReference type="ChEBI" id="CHEBI:15361"/>
        <dbReference type="ChEBI" id="CHEBI:15378"/>
        <dbReference type="ChEBI" id="CHEBI:17836"/>
        <dbReference type="ChEBI" id="CHEBI:58406"/>
        <dbReference type="EC" id="4.1.3.38"/>
    </reaction>
</comment>